<accession>A0A427YCR1</accession>
<dbReference type="InterPro" id="IPR029044">
    <property type="entry name" value="Nucleotide-diphossugar_trans"/>
</dbReference>
<name>A0A427YCR1_9TREE</name>
<evidence type="ECO:0000313" key="3">
    <source>
        <dbReference type="EMBL" id="RSH88744.1"/>
    </source>
</evidence>
<dbReference type="Pfam" id="PF04488">
    <property type="entry name" value="Gly_transf_sug"/>
    <property type="match status" value="1"/>
</dbReference>
<evidence type="ECO:0000256" key="1">
    <source>
        <dbReference type="ARBA" id="ARBA00009003"/>
    </source>
</evidence>
<dbReference type="Gene3D" id="3.90.550.20">
    <property type="match status" value="1"/>
</dbReference>
<comment type="caution">
    <text evidence="3">The sequence shown here is derived from an EMBL/GenBank/DDBJ whole genome shotgun (WGS) entry which is preliminary data.</text>
</comment>
<keyword evidence="2" id="KW-1133">Transmembrane helix</keyword>
<keyword evidence="2" id="KW-0812">Transmembrane</keyword>
<dbReference type="PANTHER" id="PTHR46830">
    <property type="entry name" value="TRANSFERASE, PUTATIVE-RELATED"/>
    <property type="match status" value="1"/>
</dbReference>
<proteinExistence type="inferred from homology"/>
<sequence length="356" mass="40791">MLPMWFRAGKPITIPLPNKQHIAIPLLPVILLLLALGYIFRPAAWTHTGGLSSFRVDPSLFPAVDNARPPYLPAPIPPKKSGMKVPNSVHYVYGLKPVAKGEKAEELPYYAYLAMRSAMINLKPSTIYFHYQLLPTGPWWDLLAPHLTLIKTEVPDSIYGRKLSHFAHKADVLRLLAMKHSGGIYLDIDIFVVKPFDDLLYATTTMGMEASPDSRRTPLDPEGLCNAVIISEPGSAFIDRWLASYETFDEEIWAHHSVVVPWELARRHPSEVQVLSTRAFFWPMWHGEEIEYTHERNDHDFKASGQYAYHAWESLAMGYLSKLSPKSIREEDNSFNRLVREFIGPEDDEVYQRWRH</sequence>
<dbReference type="Proteomes" id="UP000279259">
    <property type="component" value="Unassembled WGS sequence"/>
</dbReference>
<dbReference type="AlphaFoldDB" id="A0A427YCR1"/>
<protein>
    <recommendedName>
        <fullName evidence="5">Membrane-bound alpha-1,6-mannosyltransferase Initiation-specific</fullName>
    </recommendedName>
</protein>
<dbReference type="SUPFAM" id="SSF53448">
    <property type="entry name" value="Nucleotide-diphospho-sugar transferases"/>
    <property type="match status" value="1"/>
</dbReference>
<evidence type="ECO:0000313" key="4">
    <source>
        <dbReference type="Proteomes" id="UP000279259"/>
    </source>
</evidence>
<feature type="transmembrane region" description="Helical" evidence="2">
    <location>
        <begin position="21"/>
        <end position="40"/>
    </location>
</feature>
<dbReference type="OrthoDB" id="409543at2759"/>
<evidence type="ECO:0000256" key="2">
    <source>
        <dbReference type="SAM" id="Phobius"/>
    </source>
</evidence>
<gene>
    <name evidence="3" type="ORF">EHS25_002972</name>
</gene>
<organism evidence="3 4">
    <name type="scientific">Saitozyma podzolica</name>
    <dbReference type="NCBI Taxonomy" id="1890683"/>
    <lineage>
        <taxon>Eukaryota</taxon>
        <taxon>Fungi</taxon>
        <taxon>Dikarya</taxon>
        <taxon>Basidiomycota</taxon>
        <taxon>Agaricomycotina</taxon>
        <taxon>Tremellomycetes</taxon>
        <taxon>Tremellales</taxon>
        <taxon>Trimorphomycetaceae</taxon>
        <taxon>Saitozyma</taxon>
    </lineage>
</organism>
<keyword evidence="2" id="KW-0472">Membrane</keyword>
<dbReference type="InterPro" id="IPR007577">
    <property type="entry name" value="GlycoTrfase_DXD_sugar-bd_CS"/>
</dbReference>
<comment type="similarity">
    <text evidence="1">Belongs to the glycosyltransferase 32 family.</text>
</comment>
<dbReference type="EMBL" id="RSCD01000016">
    <property type="protein sequence ID" value="RSH88744.1"/>
    <property type="molecule type" value="Genomic_DNA"/>
</dbReference>
<dbReference type="STRING" id="1890683.A0A427YCR1"/>
<keyword evidence="4" id="KW-1185">Reference proteome</keyword>
<reference evidence="3 4" key="1">
    <citation type="submission" date="2018-11" db="EMBL/GenBank/DDBJ databases">
        <title>Genome sequence of Saitozyma podzolica DSM 27192.</title>
        <authorList>
            <person name="Aliyu H."/>
            <person name="Gorte O."/>
            <person name="Ochsenreither K."/>
        </authorList>
    </citation>
    <scope>NUCLEOTIDE SEQUENCE [LARGE SCALE GENOMIC DNA]</scope>
    <source>
        <strain evidence="3 4">DSM 27192</strain>
    </source>
</reference>
<dbReference type="PANTHER" id="PTHR46830:SF2">
    <property type="entry name" value="ALPHA-1,4-N-ACETYLGLUCOSAMINYLTRANSFERASE"/>
    <property type="match status" value="1"/>
</dbReference>
<evidence type="ECO:0008006" key="5">
    <source>
        <dbReference type="Google" id="ProtNLM"/>
    </source>
</evidence>